<dbReference type="InterPro" id="IPR027417">
    <property type="entry name" value="P-loop_NTPase"/>
</dbReference>
<accession>A0A1U6JHD9</accession>
<feature type="coiled-coil region" evidence="1">
    <location>
        <begin position="358"/>
        <end position="409"/>
    </location>
</feature>
<keyword evidence="1" id="KW-0175">Coiled coil</keyword>
<protein>
    <recommendedName>
        <fullName evidence="2">DUF2326 domain-containing protein</fullName>
    </recommendedName>
</protein>
<name>A0A1U6JHD9_9CLOT</name>
<gene>
    <name evidence="3" type="ORF">CCH01_17570</name>
</gene>
<dbReference type="Gene3D" id="3.40.50.300">
    <property type="entry name" value="P-loop containing nucleotide triphosphate hydrolases"/>
    <property type="match status" value="1"/>
</dbReference>
<organism evidence="3 4">
    <name type="scientific">Clostridium chauvoei JF4335</name>
    <dbReference type="NCBI Taxonomy" id="1351755"/>
    <lineage>
        <taxon>Bacteria</taxon>
        <taxon>Bacillati</taxon>
        <taxon>Bacillota</taxon>
        <taxon>Clostridia</taxon>
        <taxon>Eubacteriales</taxon>
        <taxon>Clostridiaceae</taxon>
        <taxon>Clostridium</taxon>
    </lineage>
</organism>
<evidence type="ECO:0000259" key="2">
    <source>
        <dbReference type="Pfam" id="PF10088"/>
    </source>
</evidence>
<dbReference type="STRING" id="1351755.CCH01_17570"/>
<evidence type="ECO:0000313" key="4">
    <source>
        <dbReference type="Proteomes" id="UP000190476"/>
    </source>
</evidence>
<sequence length="578" mass="67976">MYIKRLTANKESFHSIEFQPNNFNIILGTKSKDADKKNNTGETVNGVGKSLTVKLIDYCLGSRQTSHKIISKLKDSGWQFELNLQDENKFFNIIRDVDSGKVIFNNKDLTVTKVNNILEAEIFDRVENYKYLSFRNLICRYLRIPKLAYIKWEQYKSKEDEDKSVLYNSYLLGLDPQLIINKINNKTQINEAEKSKKYIEKDETIKKLMNGSKVSIGITNLSKEIEELEKKLSNFKISEGYNDVKLNIEKSKVKKNEIINEITKYNNTIKTIDKNLKINVDITCKKVEEIYEEAKVLFSSEMIKSLEEISIFHEQLLEGRKARLIKDKKRYIDLINKLEIDLKSIDNTINKDLSFIQDKVSTNEYERLQNRLTELKIQLEKAQQYEKLLKEFEQNIAEIKADMAQDNLKAIKYLESISEYIKELSVQFQGYVDYIYDERKYSGIDIENNDGNNKIRYDIIPQIQGDDSDGVGNVKLFCMDLLIWERQINNSIEFLYHDGFLFTDIDPRQVYRMLKLAYSICKNKNRQYIFNINYNMFENILSVAKQDNDTKFVEYLESCVILRLYDDKPEQKLLGIEI</sequence>
<dbReference type="Proteomes" id="UP000190476">
    <property type="component" value="Chromosome I"/>
</dbReference>
<reference evidence="4" key="1">
    <citation type="submission" date="2017-03" db="EMBL/GenBank/DDBJ databases">
        <authorList>
            <person name="Falquet L."/>
            <person name="Falquet L."/>
        </authorList>
    </citation>
    <scope>NUCLEOTIDE SEQUENCE [LARGE SCALE GENOMIC DNA]</scope>
</reference>
<dbReference type="Pfam" id="PF10088">
    <property type="entry name" value="DUF2326"/>
    <property type="match status" value="1"/>
</dbReference>
<evidence type="ECO:0000256" key="1">
    <source>
        <dbReference type="SAM" id="Coils"/>
    </source>
</evidence>
<dbReference type="AlphaFoldDB" id="A0A1U6JHD9"/>
<feature type="domain" description="DUF2326" evidence="2">
    <location>
        <begin position="433"/>
        <end position="577"/>
    </location>
</feature>
<evidence type="ECO:0000313" key="3">
    <source>
        <dbReference type="EMBL" id="SLK19746.1"/>
    </source>
</evidence>
<dbReference type="InterPro" id="IPR018760">
    <property type="entry name" value="DUF2326"/>
</dbReference>
<keyword evidence="4" id="KW-1185">Reference proteome</keyword>
<dbReference type="RefSeq" id="WP_161493100.1">
    <property type="nucleotide sequence ID" value="NZ_CBML010000006.1"/>
</dbReference>
<proteinExistence type="predicted"/>
<dbReference type="EMBL" id="LT799839">
    <property type="protein sequence ID" value="SLK19746.1"/>
    <property type="molecule type" value="Genomic_DNA"/>
</dbReference>
<dbReference type="GeneID" id="66302075"/>